<dbReference type="SUPFAM" id="SSF144232">
    <property type="entry name" value="HIT/MYND zinc finger-like"/>
    <property type="match status" value="1"/>
</dbReference>
<name>A0AAV5GHA8_9BASI</name>
<dbReference type="AlphaFoldDB" id="A0AAV5GHA8"/>
<dbReference type="Proteomes" id="UP001342314">
    <property type="component" value="Unassembled WGS sequence"/>
</dbReference>
<keyword evidence="3" id="KW-0862">Zinc</keyword>
<sequence>MSSVPAVTQACAVCAAPTKNCCSKCKASGINLFFCSAEHQKTAWSAHKRVCGVSPYPIEEVSPAEINWLKANRNKGFSPDGGQTKTGEWFEKKTGMSFEEVVKHLPGSVYDISEMHYKPYFVIMLRCASCGDLADGRQGRPARPPSTSFATTLMSACLMRLFEVGLLPDHLDEFPGFSLWAHRMLISSAMMEKIEGGGAAGGAFSMEGFQHFVQSSRSVMKWLKETGMGTQDPAIILALQGLPDKFF</sequence>
<feature type="domain" description="MYND-type" evidence="4">
    <location>
        <begin position="11"/>
        <end position="51"/>
    </location>
</feature>
<protein>
    <recommendedName>
        <fullName evidence="4">MYND-type domain-containing protein</fullName>
    </recommendedName>
</protein>
<evidence type="ECO:0000313" key="5">
    <source>
        <dbReference type="EMBL" id="GJN88901.1"/>
    </source>
</evidence>
<evidence type="ECO:0000256" key="2">
    <source>
        <dbReference type="ARBA" id="ARBA00022771"/>
    </source>
</evidence>
<dbReference type="Gene3D" id="6.10.140.2220">
    <property type="match status" value="1"/>
</dbReference>
<keyword evidence="6" id="KW-1185">Reference proteome</keyword>
<keyword evidence="1" id="KW-0479">Metal-binding</keyword>
<evidence type="ECO:0000256" key="1">
    <source>
        <dbReference type="ARBA" id="ARBA00022723"/>
    </source>
</evidence>
<evidence type="ECO:0000259" key="4">
    <source>
        <dbReference type="Pfam" id="PF01753"/>
    </source>
</evidence>
<proteinExistence type="predicted"/>
<reference evidence="5 6" key="1">
    <citation type="submission" date="2021-12" db="EMBL/GenBank/DDBJ databases">
        <title>High titer production of polyol ester of fatty acids by Rhodotorula paludigena BS15 towards product separation-free biomass refinery.</title>
        <authorList>
            <person name="Mano J."/>
            <person name="Ono H."/>
            <person name="Tanaka T."/>
            <person name="Naito K."/>
            <person name="Sushida H."/>
            <person name="Ike M."/>
            <person name="Tokuyasu K."/>
            <person name="Kitaoka M."/>
        </authorList>
    </citation>
    <scope>NUCLEOTIDE SEQUENCE [LARGE SCALE GENOMIC DNA]</scope>
    <source>
        <strain evidence="5 6">BS15</strain>
    </source>
</reference>
<gene>
    <name evidence="5" type="ORF">Rhopal_001872-T1</name>
</gene>
<evidence type="ECO:0000313" key="6">
    <source>
        <dbReference type="Proteomes" id="UP001342314"/>
    </source>
</evidence>
<evidence type="ECO:0000256" key="3">
    <source>
        <dbReference type="ARBA" id="ARBA00022833"/>
    </source>
</evidence>
<accession>A0AAV5GHA8</accession>
<organism evidence="5 6">
    <name type="scientific">Rhodotorula paludigena</name>
    <dbReference type="NCBI Taxonomy" id="86838"/>
    <lineage>
        <taxon>Eukaryota</taxon>
        <taxon>Fungi</taxon>
        <taxon>Dikarya</taxon>
        <taxon>Basidiomycota</taxon>
        <taxon>Pucciniomycotina</taxon>
        <taxon>Microbotryomycetes</taxon>
        <taxon>Sporidiobolales</taxon>
        <taxon>Sporidiobolaceae</taxon>
        <taxon>Rhodotorula</taxon>
    </lineage>
</organism>
<dbReference type="EMBL" id="BQKY01000004">
    <property type="protein sequence ID" value="GJN88901.1"/>
    <property type="molecule type" value="Genomic_DNA"/>
</dbReference>
<dbReference type="InterPro" id="IPR002893">
    <property type="entry name" value="Znf_MYND"/>
</dbReference>
<keyword evidence="2" id="KW-0863">Zinc-finger</keyword>
<dbReference type="GO" id="GO:0008270">
    <property type="term" value="F:zinc ion binding"/>
    <property type="evidence" value="ECO:0007669"/>
    <property type="project" value="UniProtKB-KW"/>
</dbReference>
<dbReference type="Pfam" id="PF01753">
    <property type="entry name" value="zf-MYND"/>
    <property type="match status" value="1"/>
</dbReference>
<comment type="caution">
    <text evidence="5">The sequence shown here is derived from an EMBL/GenBank/DDBJ whole genome shotgun (WGS) entry which is preliminary data.</text>
</comment>